<keyword evidence="10" id="KW-1185">Reference proteome</keyword>
<reference evidence="9 10" key="1">
    <citation type="submission" date="2016-10" db="EMBL/GenBank/DDBJ databases">
        <authorList>
            <person name="Varghese N."/>
            <person name="Submissions S."/>
        </authorList>
    </citation>
    <scope>NUCLEOTIDE SEQUENCE [LARGE SCALE GENOMIC DNA]</scope>
    <source>
        <strain evidence="9 10">DSM 1361</strain>
    </source>
</reference>
<dbReference type="GO" id="GO:0016020">
    <property type="term" value="C:membrane"/>
    <property type="evidence" value="ECO:0007669"/>
    <property type="project" value="UniProtKB-SubCell"/>
</dbReference>
<dbReference type="Pfam" id="PF00015">
    <property type="entry name" value="MCPsignal"/>
    <property type="match status" value="1"/>
</dbReference>
<dbReference type="EMBL" id="FOXF01000010">
    <property type="protein sequence ID" value="SFP24470.1"/>
    <property type="molecule type" value="Genomic_DNA"/>
</dbReference>
<protein>
    <submittedName>
        <fullName evidence="9">HAMP domain-containing protein</fullName>
    </submittedName>
</protein>
<dbReference type="Pfam" id="PF00672">
    <property type="entry name" value="HAMP"/>
    <property type="match status" value="1"/>
</dbReference>
<dbReference type="RefSeq" id="WP_093141247.1">
    <property type="nucleotide sequence ID" value="NZ_FOXF01000010.1"/>
</dbReference>
<comment type="subcellular location">
    <subcellularLocation>
        <location evidence="1">Membrane</location>
    </subcellularLocation>
</comment>
<keyword evidence="2 4" id="KW-0807">Transducer</keyword>
<dbReference type="FunFam" id="1.10.287.950:FF:000001">
    <property type="entry name" value="Methyl-accepting chemotaxis sensory transducer"/>
    <property type="match status" value="1"/>
</dbReference>
<sequence>MSDGRKNSLIFYFKVITFLVVVLIVALSTPFMLANHNNIGRIDRIKTEVFPNMRELSEVRSNFVYLYEITNGVMLGVEKESSYDNTKEKLDGIVAGLNNQIDEKDRDALLAAINEFDVSAKEAFHLEATGDERVNELRNKYDAMVDKAGNVTSQIKFMIDDQIDYVHSIKTDGFMGNFKFSIAVVILEIILISVVIFTLSFMISERINRLVEASKEMLNGNFQVRIQDDNNDEITLIADNINNLATNLSTLSESMYDQASNLSDASSELKGASYNINTSSEDLLSQVITVSAAAEEMVATSVDIANNCSQAVNKSEMTCKVATNGLEVVHQTVDGIREHSRKTKEDAEIIVSLSEQTKVIGSVISTIQDIASQTNLLALNAAIEAARAGEYGRGFAVVADEVRALAARTAQSTTEISEMINQVQAKATQANESIISTVGQMDKLAVHAEELQKVLDNILVDINNVNMQITLIATSTEEQSATSSEMSKNLQNITGHVRNMSEKVSDICKTTGKIEDASMLMVEGIEKFRNNQLETELSNYAEEDVIEENGEEDSEEGVRIENSENIQA</sequence>
<evidence type="ECO:0000313" key="10">
    <source>
        <dbReference type="Proteomes" id="UP000243745"/>
    </source>
</evidence>
<organism evidence="9 10">
    <name type="scientific">Ruminobacter amylophilus</name>
    <dbReference type="NCBI Taxonomy" id="867"/>
    <lineage>
        <taxon>Bacteria</taxon>
        <taxon>Pseudomonadati</taxon>
        <taxon>Pseudomonadota</taxon>
        <taxon>Gammaproteobacteria</taxon>
        <taxon>Aeromonadales</taxon>
        <taxon>Succinivibrionaceae</taxon>
        <taxon>Ruminobacter</taxon>
    </lineage>
</organism>
<dbReference type="InterPro" id="IPR004089">
    <property type="entry name" value="MCPsignal_dom"/>
</dbReference>
<evidence type="ECO:0000259" key="8">
    <source>
        <dbReference type="PROSITE" id="PS50885"/>
    </source>
</evidence>
<dbReference type="PROSITE" id="PS50885">
    <property type="entry name" value="HAMP"/>
    <property type="match status" value="1"/>
</dbReference>
<dbReference type="PANTHER" id="PTHR32089">
    <property type="entry name" value="METHYL-ACCEPTING CHEMOTAXIS PROTEIN MCPB"/>
    <property type="match status" value="1"/>
</dbReference>
<dbReference type="GO" id="GO:0006935">
    <property type="term" value="P:chemotaxis"/>
    <property type="evidence" value="ECO:0007669"/>
    <property type="project" value="InterPro"/>
</dbReference>
<accession>A0A662ZG66</accession>
<proteinExistence type="inferred from homology"/>
<dbReference type="SMART" id="SM00283">
    <property type="entry name" value="MA"/>
    <property type="match status" value="1"/>
</dbReference>
<evidence type="ECO:0000313" key="9">
    <source>
        <dbReference type="EMBL" id="SFP24470.1"/>
    </source>
</evidence>
<evidence type="ECO:0000256" key="3">
    <source>
        <dbReference type="ARBA" id="ARBA00029447"/>
    </source>
</evidence>
<name>A0A662ZG66_9GAMM</name>
<dbReference type="CDD" id="cd11386">
    <property type="entry name" value="MCP_signal"/>
    <property type="match status" value="1"/>
</dbReference>
<comment type="similarity">
    <text evidence="3">Belongs to the methyl-accepting chemotaxis (MCP) protein family.</text>
</comment>
<evidence type="ECO:0000256" key="4">
    <source>
        <dbReference type="PROSITE-ProRule" id="PRU00284"/>
    </source>
</evidence>
<dbReference type="Proteomes" id="UP000243745">
    <property type="component" value="Unassembled WGS sequence"/>
</dbReference>
<dbReference type="InterPro" id="IPR004090">
    <property type="entry name" value="Chemotax_Me-accpt_rcpt"/>
</dbReference>
<feature type="domain" description="HAMP" evidence="8">
    <location>
        <begin position="201"/>
        <end position="253"/>
    </location>
</feature>
<feature type="compositionally biased region" description="Acidic residues" evidence="5">
    <location>
        <begin position="541"/>
        <end position="555"/>
    </location>
</feature>
<feature type="transmembrane region" description="Helical" evidence="6">
    <location>
        <begin position="12"/>
        <end position="34"/>
    </location>
</feature>
<gene>
    <name evidence="9" type="ORF">SAMN02910344_00856</name>
</gene>
<dbReference type="AlphaFoldDB" id="A0A662ZG66"/>
<evidence type="ECO:0000256" key="2">
    <source>
        <dbReference type="ARBA" id="ARBA00023224"/>
    </source>
</evidence>
<dbReference type="InterPro" id="IPR003660">
    <property type="entry name" value="HAMP_dom"/>
</dbReference>
<dbReference type="GO" id="GO:0007165">
    <property type="term" value="P:signal transduction"/>
    <property type="evidence" value="ECO:0007669"/>
    <property type="project" value="UniProtKB-KW"/>
</dbReference>
<feature type="region of interest" description="Disordered" evidence="5">
    <location>
        <begin position="539"/>
        <end position="568"/>
    </location>
</feature>
<dbReference type="PANTHER" id="PTHR32089:SF112">
    <property type="entry name" value="LYSOZYME-LIKE PROTEIN-RELATED"/>
    <property type="match status" value="1"/>
</dbReference>
<evidence type="ECO:0000256" key="1">
    <source>
        <dbReference type="ARBA" id="ARBA00004370"/>
    </source>
</evidence>
<dbReference type="SMART" id="SM00304">
    <property type="entry name" value="HAMP"/>
    <property type="match status" value="1"/>
</dbReference>
<keyword evidence="6" id="KW-0472">Membrane</keyword>
<keyword evidence="6" id="KW-1133">Transmembrane helix</keyword>
<dbReference type="PRINTS" id="PR00260">
    <property type="entry name" value="CHEMTRNSDUCR"/>
</dbReference>
<evidence type="ECO:0000259" key="7">
    <source>
        <dbReference type="PROSITE" id="PS50111"/>
    </source>
</evidence>
<evidence type="ECO:0000256" key="5">
    <source>
        <dbReference type="SAM" id="MobiDB-lite"/>
    </source>
</evidence>
<keyword evidence="6" id="KW-0812">Transmembrane</keyword>
<evidence type="ECO:0000256" key="6">
    <source>
        <dbReference type="SAM" id="Phobius"/>
    </source>
</evidence>
<feature type="transmembrane region" description="Helical" evidence="6">
    <location>
        <begin position="180"/>
        <end position="203"/>
    </location>
</feature>
<dbReference type="PROSITE" id="PS50111">
    <property type="entry name" value="CHEMOTAXIS_TRANSDUC_2"/>
    <property type="match status" value="1"/>
</dbReference>
<dbReference type="OrthoDB" id="9763018at2"/>
<dbReference type="CDD" id="cd06225">
    <property type="entry name" value="HAMP"/>
    <property type="match status" value="1"/>
</dbReference>
<feature type="domain" description="Methyl-accepting transducer" evidence="7">
    <location>
        <begin position="258"/>
        <end position="494"/>
    </location>
</feature>
<dbReference type="GO" id="GO:0004888">
    <property type="term" value="F:transmembrane signaling receptor activity"/>
    <property type="evidence" value="ECO:0007669"/>
    <property type="project" value="InterPro"/>
</dbReference>
<dbReference type="Gene3D" id="1.10.287.950">
    <property type="entry name" value="Methyl-accepting chemotaxis protein"/>
    <property type="match status" value="1"/>
</dbReference>
<dbReference type="SUPFAM" id="SSF58104">
    <property type="entry name" value="Methyl-accepting chemotaxis protein (MCP) signaling domain"/>
    <property type="match status" value="1"/>
</dbReference>